<dbReference type="GO" id="GO:0005506">
    <property type="term" value="F:iron ion binding"/>
    <property type="evidence" value="ECO:0007669"/>
    <property type="project" value="InterPro"/>
</dbReference>
<evidence type="ECO:0000256" key="8">
    <source>
        <dbReference type="SAM" id="Phobius"/>
    </source>
</evidence>
<evidence type="ECO:0000256" key="5">
    <source>
        <dbReference type="ARBA" id="ARBA00023004"/>
    </source>
</evidence>
<evidence type="ECO:0000256" key="3">
    <source>
        <dbReference type="ARBA" id="ARBA00022617"/>
    </source>
</evidence>
<gene>
    <name evidence="9" type="ORF">QBC34DRAFT_357140</name>
</gene>
<dbReference type="PRINTS" id="PR00465">
    <property type="entry name" value="EP450IV"/>
</dbReference>
<evidence type="ECO:0000313" key="9">
    <source>
        <dbReference type="EMBL" id="KAK4446147.1"/>
    </source>
</evidence>
<feature type="transmembrane region" description="Helical" evidence="8">
    <location>
        <begin position="12"/>
        <end position="30"/>
    </location>
</feature>
<reference evidence="9" key="2">
    <citation type="submission" date="2023-05" db="EMBL/GenBank/DDBJ databases">
        <authorList>
            <consortium name="Lawrence Berkeley National Laboratory"/>
            <person name="Steindorff A."/>
            <person name="Hensen N."/>
            <person name="Bonometti L."/>
            <person name="Westerberg I."/>
            <person name="Brannstrom I.O."/>
            <person name="Guillou S."/>
            <person name="Cros-Aarteil S."/>
            <person name="Calhoun S."/>
            <person name="Haridas S."/>
            <person name="Kuo A."/>
            <person name="Mondo S."/>
            <person name="Pangilinan J."/>
            <person name="Riley R."/>
            <person name="Labutti K."/>
            <person name="Andreopoulos B."/>
            <person name="Lipzen A."/>
            <person name="Chen C."/>
            <person name="Yanf M."/>
            <person name="Daum C."/>
            <person name="Ng V."/>
            <person name="Clum A."/>
            <person name="Ohm R."/>
            <person name="Martin F."/>
            <person name="Silar P."/>
            <person name="Natvig D."/>
            <person name="Lalanne C."/>
            <person name="Gautier V."/>
            <person name="Ament-Velasquez S.L."/>
            <person name="Kruys A."/>
            <person name="Hutchinson M.I."/>
            <person name="Powell A.J."/>
            <person name="Barry K."/>
            <person name="Miller A.N."/>
            <person name="Grigoriev I.V."/>
            <person name="Debuchy R."/>
            <person name="Gladieux P."/>
            <person name="Thoren M.H."/>
            <person name="Johannesson H."/>
        </authorList>
    </citation>
    <scope>NUCLEOTIDE SEQUENCE</scope>
    <source>
        <strain evidence="9">PSN243</strain>
    </source>
</reference>
<dbReference type="Gene3D" id="1.10.630.10">
    <property type="entry name" value="Cytochrome P450"/>
    <property type="match status" value="1"/>
</dbReference>
<dbReference type="EMBL" id="MU865959">
    <property type="protein sequence ID" value="KAK4446147.1"/>
    <property type="molecule type" value="Genomic_DNA"/>
</dbReference>
<keyword evidence="8" id="KW-1133">Transmembrane helix</keyword>
<keyword evidence="3 7" id="KW-0349">Heme</keyword>
<proteinExistence type="inferred from homology"/>
<evidence type="ECO:0000256" key="4">
    <source>
        <dbReference type="ARBA" id="ARBA00022723"/>
    </source>
</evidence>
<comment type="cofactor">
    <cofactor evidence="1 7">
        <name>heme</name>
        <dbReference type="ChEBI" id="CHEBI:30413"/>
    </cofactor>
</comment>
<reference evidence="9" key="1">
    <citation type="journal article" date="2023" name="Mol. Phylogenet. Evol.">
        <title>Genome-scale phylogeny and comparative genomics of the fungal order Sordariales.</title>
        <authorList>
            <person name="Hensen N."/>
            <person name="Bonometti L."/>
            <person name="Westerberg I."/>
            <person name="Brannstrom I.O."/>
            <person name="Guillou S."/>
            <person name="Cros-Aarteil S."/>
            <person name="Calhoun S."/>
            <person name="Haridas S."/>
            <person name="Kuo A."/>
            <person name="Mondo S."/>
            <person name="Pangilinan J."/>
            <person name="Riley R."/>
            <person name="LaButti K."/>
            <person name="Andreopoulos B."/>
            <person name="Lipzen A."/>
            <person name="Chen C."/>
            <person name="Yan M."/>
            <person name="Daum C."/>
            <person name="Ng V."/>
            <person name="Clum A."/>
            <person name="Steindorff A."/>
            <person name="Ohm R.A."/>
            <person name="Martin F."/>
            <person name="Silar P."/>
            <person name="Natvig D.O."/>
            <person name="Lalanne C."/>
            <person name="Gautier V."/>
            <person name="Ament-Velasquez S.L."/>
            <person name="Kruys A."/>
            <person name="Hutchinson M.I."/>
            <person name="Powell A.J."/>
            <person name="Barry K."/>
            <person name="Miller A.N."/>
            <person name="Grigoriev I.V."/>
            <person name="Debuchy R."/>
            <person name="Gladieux P."/>
            <person name="Hiltunen Thoren M."/>
            <person name="Johannesson H."/>
        </authorList>
    </citation>
    <scope>NUCLEOTIDE SEQUENCE</scope>
    <source>
        <strain evidence="9">PSN243</strain>
    </source>
</reference>
<dbReference type="InterPro" id="IPR036396">
    <property type="entry name" value="Cyt_P450_sf"/>
</dbReference>
<dbReference type="InterPro" id="IPR050529">
    <property type="entry name" value="CYP450_sterol_14alpha_dmase"/>
</dbReference>
<dbReference type="GO" id="GO:0008395">
    <property type="term" value="F:steroid hydroxylase activity"/>
    <property type="evidence" value="ECO:0007669"/>
    <property type="project" value="TreeGrafter"/>
</dbReference>
<dbReference type="AlphaFoldDB" id="A0AAV9GDA0"/>
<protein>
    <submittedName>
        <fullName evidence="9">Cholesterol 7-alpha-monooxygenase 4</fullName>
    </submittedName>
</protein>
<organism evidence="9 10">
    <name type="scientific">Podospora aff. communis PSN243</name>
    <dbReference type="NCBI Taxonomy" id="3040156"/>
    <lineage>
        <taxon>Eukaryota</taxon>
        <taxon>Fungi</taxon>
        <taxon>Dikarya</taxon>
        <taxon>Ascomycota</taxon>
        <taxon>Pezizomycotina</taxon>
        <taxon>Sordariomycetes</taxon>
        <taxon>Sordariomycetidae</taxon>
        <taxon>Sordariales</taxon>
        <taxon>Podosporaceae</taxon>
        <taxon>Podospora</taxon>
    </lineage>
</organism>
<keyword evidence="6" id="KW-0503">Monooxygenase</keyword>
<name>A0AAV9GDA0_9PEZI</name>
<evidence type="ECO:0000256" key="2">
    <source>
        <dbReference type="ARBA" id="ARBA00010617"/>
    </source>
</evidence>
<dbReference type="Proteomes" id="UP001321760">
    <property type="component" value="Unassembled WGS sequence"/>
</dbReference>
<keyword evidence="8" id="KW-0472">Membrane</keyword>
<evidence type="ECO:0000256" key="6">
    <source>
        <dbReference type="ARBA" id="ARBA00023033"/>
    </source>
</evidence>
<dbReference type="InterPro" id="IPR001128">
    <property type="entry name" value="Cyt_P450"/>
</dbReference>
<keyword evidence="5 7" id="KW-0408">Iron</keyword>
<evidence type="ECO:0000313" key="10">
    <source>
        <dbReference type="Proteomes" id="UP001321760"/>
    </source>
</evidence>
<dbReference type="InterPro" id="IPR002403">
    <property type="entry name" value="Cyt_P450_E_grp-IV"/>
</dbReference>
<accession>A0AAV9GDA0</accession>
<dbReference type="GO" id="GO:0016705">
    <property type="term" value="F:oxidoreductase activity, acting on paired donors, with incorporation or reduction of molecular oxygen"/>
    <property type="evidence" value="ECO:0007669"/>
    <property type="project" value="InterPro"/>
</dbReference>
<keyword evidence="4 7" id="KW-0479">Metal-binding</keyword>
<dbReference type="PANTHER" id="PTHR24304">
    <property type="entry name" value="CYTOCHROME P450 FAMILY 7"/>
    <property type="match status" value="1"/>
</dbReference>
<sequence length="543" mass="61565">MLSHATRWLLQFSEGYGAGIVLVVLLLLFLRQLGNNQNAGPVPPKLPETIPFLSNSFQLATNTAGFWARARKAMRSLNTEILRFRLGRRLVYLVVGESKTNPLFRTNTGLTSHYFIVHFANILFGPRKEDLMRFDADVTGRGKEPLPGTEHVHDRIWSGWHHIFSEHLVRTNATKDLATWFFDGFMTRTTEMFPLDTPTKLCVWSFLHRHLTECAGRALMGDVLFDEYPQCMDLLADFDLAVMPIVFGAPRWLTPKPHRVREQWLDMHRSFMKRALQGYNWAAINNNEWDPVLGAPLTRSLVRWALDKGFSPDTVAGMWGQQMSNQNSNSVPAAAWCVMSALTCPDPELLPNLRREARAAMITGSDGKPTLDLPKLLTSPWLQSVYAETLRMRVIFSIVRDVERDANVDGFTVPKGALIQAPIPLAHFNDKAWGIDGHPPDEFWPQRHLSGNTAETKEFSTAGRNGYWFPYGGGITMCPGRNFAKQQILATLSLFLTRFDIEVEGWIMADGSGKRSDREARNGDGFAVVRPDRDLKLKVRRKW</sequence>
<evidence type="ECO:0000256" key="7">
    <source>
        <dbReference type="PIRSR" id="PIRSR602403-1"/>
    </source>
</evidence>
<feature type="binding site" description="axial binding residue" evidence="7">
    <location>
        <position position="478"/>
    </location>
    <ligand>
        <name>heme</name>
        <dbReference type="ChEBI" id="CHEBI:30413"/>
    </ligand>
    <ligandPart>
        <name>Fe</name>
        <dbReference type="ChEBI" id="CHEBI:18248"/>
    </ligandPart>
</feature>
<dbReference type="SUPFAM" id="SSF48264">
    <property type="entry name" value="Cytochrome P450"/>
    <property type="match status" value="1"/>
</dbReference>
<keyword evidence="6" id="KW-0560">Oxidoreductase</keyword>
<comment type="similarity">
    <text evidence="2">Belongs to the cytochrome P450 family.</text>
</comment>
<dbReference type="Pfam" id="PF00067">
    <property type="entry name" value="p450"/>
    <property type="match status" value="1"/>
</dbReference>
<dbReference type="GO" id="GO:0020037">
    <property type="term" value="F:heme binding"/>
    <property type="evidence" value="ECO:0007669"/>
    <property type="project" value="InterPro"/>
</dbReference>
<dbReference type="PANTHER" id="PTHR24304:SF2">
    <property type="entry name" value="24-HYDROXYCHOLESTEROL 7-ALPHA-HYDROXYLASE"/>
    <property type="match status" value="1"/>
</dbReference>
<evidence type="ECO:0000256" key="1">
    <source>
        <dbReference type="ARBA" id="ARBA00001971"/>
    </source>
</evidence>
<keyword evidence="8" id="KW-0812">Transmembrane</keyword>
<comment type="caution">
    <text evidence="9">The sequence shown here is derived from an EMBL/GenBank/DDBJ whole genome shotgun (WGS) entry which is preliminary data.</text>
</comment>
<keyword evidence="10" id="KW-1185">Reference proteome</keyword>